<reference evidence="3 4" key="1">
    <citation type="submission" date="2018-02" db="EMBL/GenBank/DDBJ databases">
        <title>Genomic Encyclopedia of Archaeal and Bacterial Type Strains, Phase II (KMG-II): from individual species to whole genera.</title>
        <authorList>
            <person name="Goeker M."/>
        </authorList>
    </citation>
    <scope>NUCLEOTIDE SEQUENCE [LARGE SCALE GENOMIC DNA]</scope>
    <source>
        <strain evidence="3 4">DSM 3808</strain>
    </source>
</reference>
<dbReference type="InterPro" id="IPR028976">
    <property type="entry name" value="CheC-like_sf"/>
</dbReference>
<evidence type="ECO:0000313" key="3">
    <source>
        <dbReference type="EMBL" id="PPK78914.1"/>
    </source>
</evidence>
<organism evidence="3 4">
    <name type="scientific">Lacrimispora xylanisolvens</name>
    <dbReference type="NCBI Taxonomy" id="384636"/>
    <lineage>
        <taxon>Bacteria</taxon>
        <taxon>Bacillati</taxon>
        <taxon>Bacillota</taxon>
        <taxon>Clostridia</taxon>
        <taxon>Lachnospirales</taxon>
        <taxon>Lachnospiraceae</taxon>
        <taxon>Lacrimispora</taxon>
    </lineage>
</organism>
<dbReference type="SUPFAM" id="SSF103039">
    <property type="entry name" value="CheC-like"/>
    <property type="match status" value="1"/>
</dbReference>
<dbReference type="OrthoDB" id="9790435at2"/>
<keyword evidence="1" id="KW-0145">Chemotaxis</keyword>
<proteinExistence type="predicted"/>
<name>A0A2S6HN59_9FIRM</name>
<sequence>MTDLYTPFLEATRNVFHLMLDISNISDQPAECLGNEEELDVSIGFTGDLKGEVIYRLPHQTSLGIVTIMSGMEFDTVDEFVISAISEIANIISGNVLTMLAEKDLTCDILPPVLKSQDGGEDYEFRNNILITSEIGEVCLDIRLEPAK</sequence>
<gene>
    <name evidence="3" type="ORF">BXY41_11273</name>
</gene>
<evidence type="ECO:0000313" key="4">
    <source>
        <dbReference type="Proteomes" id="UP000237749"/>
    </source>
</evidence>
<dbReference type="RefSeq" id="WP_104438613.1">
    <property type="nucleotide sequence ID" value="NZ_PTJA01000012.1"/>
</dbReference>
<dbReference type="Gene3D" id="3.40.1550.10">
    <property type="entry name" value="CheC-like"/>
    <property type="match status" value="1"/>
</dbReference>
<evidence type="ECO:0000259" key="2">
    <source>
        <dbReference type="Pfam" id="PF13690"/>
    </source>
</evidence>
<dbReference type="EMBL" id="PTJA01000012">
    <property type="protein sequence ID" value="PPK78914.1"/>
    <property type="molecule type" value="Genomic_DNA"/>
</dbReference>
<protein>
    <submittedName>
        <fullName evidence="3">Chemotaxis protein CheX</fullName>
    </submittedName>
</protein>
<dbReference type="Pfam" id="PF13690">
    <property type="entry name" value="CheX"/>
    <property type="match status" value="1"/>
</dbReference>
<accession>A0A2S6HN59</accession>
<dbReference type="PANTHER" id="PTHR39452:SF1">
    <property type="entry name" value="CHEY-P PHOSPHATASE CHEX"/>
    <property type="match status" value="1"/>
</dbReference>
<comment type="caution">
    <text evidence="3">The sequence shown here is derived from an EMBL/GenBank/DDBJ whole genome shotgun (WGS) entry which is preliminary data.</text>
</comment>
<dbReference type="InterPro" id="IPR028051">
    <property type="entry name" value="CheX-like_dom"/>
</dbReference>
<feature type="domain" description="Chemotaxis phosphatase CheX-like" evidence="2">
    <location>
        <begin position="42"/>
        <end position="117"/>
    </location>
</feature>
<evidence type="ECO:0000256" key="1">
    <source>
        <dbReference type="ARBA" id="ARBA00022500"/>
    </source>
</evidence>
<dbReference type="GO" id="GO:0006935">
    <property type="term" value="P:chemotaxis"/>
    <property type="evidence" value="ECO:0007669"/>
    <property type="project" value="UniProtKB-KW"/>
</dbReference>
<keyword evidence="4" id="KW-1185">Reference proteome</keyword>
<dbReference type="AlphaFoldDB" id="A0A2S6HN59"/>
<dbReference type="CDD" id="cd17906">
    <property type="entry name" value="CheX"/>
    <property type="match status" value="1"/>
</dbReference>
<dbReference type="InterPro" id="IPR038756">
    <property type="entry name" value="CheX-like"/>
</dbReference>
<dbReference type="Proteomes" id="UP000237749">
    <property type="component" value="Unassembled WGS sequence"/>
</dbReference>
<dbReference type="PANTHER" id="PTHR39452">
    <property type="entry name" value="CHEY-P PHOSPHATASE CHEX"/>
    <property type="match status" value="1"/>
</dbReference>